<organism evidence="3 4">
    <name type="scientific">Murimonas intestini</name>
    <dbReference type="NCBI Taxonomy" id="1337051"/>
    <lineage>
        <taxon>Bacteria</taxon>
        <taxon>Bacillati</taxon>
        <taxon>Bacillota</taxon>
        <taxon>Clostridia</taxon>
        <taxon>Lachnospirales</taxon>
        <taxon>Lachnospiraceae</taxon>
        <taxon>Murimonas</taxon>
    </lineage>
</organism>
<comment type="caution">
    <text evidence="3">The sequence shown here is derived from an EMBL/GenBank/DDBJ whole genome shotgun (WGS) entry which is preliminary data.</text>
</comment>
<dbReference type="EMBL" id="QGGY01000005">
    <property type="protein sequence ID" value="PWJ76143.1"/>
    <property type="molecule type" value="Genomic_DNA"/>
</dbReference>
<proteinExistence type="predicted"/>
<evidence type="ECO:0000256" key="1">
    <source>
        <dbReference type="SAM" id="Phobius"/>
    </source>
</evidence>
<dbReference type="InterPro" id="IPR004843">
    <property type="entry name" value="Calcineurin-like_PHP"/>
</dbReference>
<feature type="transmembrane region" description="Helical" evidence="1">
    <location>
        <begin position="6"/>
        <end position="24"/>
    </location>
</feature>
<evidence type="ECO:0000313" key="3">
    <source>
        <dbReference type="EMBL" id="PWJ76143.1"/>
    </source>
</evidence>
<accession>A0AB73T4N8</accession>
<dbReference type="InterPro" id="IPR029052">
    <property type="entry name" value="Metallo-depent_PP-like"/>
</dbReference>
<feature type="transmembrane region" description="Helical" evidence="1">
    <location>
        <begin position="97"/>
        <end position="118"/>
    </location>
</feature>
<dbReference type="Gene3D" id="3.60.21.10">
    <property type="match status" value="1"/>
</dbReference>
<sequence>MRLVFYLLPAVILVPAGIYFYFFFRRFLSLFKLEKGRWYTRILCLIFSVGCAAIGWWVFGLGAVVVYHFLAVCLIMEILNLILNKVWFHGKNRVWDFLYKSGVIGAAAVAFVFIYGFWNMHQIHVTEYDITSAKLEEGESLDIAVISDLHLGTSMDAGGLLKWCGEIGGQSPDMLLLAGDIFDEHTKKEEMEQAAEILGDVQSTYGTYYVFGNHDPNHYRTDSEYTAEELRLTLEEAGVKVLEDEAVLLTPGVCLIGRKDASTNGRGSAEVLTEGLDEDVFKILLDHQPGKLKENEEAGFDLQISGHTHAGQIWPTGPLMELMGINEINYGHRRLNTLDVIVSSGIAGWGYPVRTGGHSEYVMIHLSH</sequence>
<evidence type="ECO:0000259" key="2">
    <source>
        <dbReference type="Pfam" id="PF00149"/>
    </source>
</evidence>
<dbReference type="Pfam" id="PF00149">
    <property type="entry name" value="Metallophos"/>
    <property type="match status" value="1"/>
</dbReference>
<keyword evidence="4" id="KW-1185">Reference proteome</keyword>
<keyword evidence="1" id="KW-0472">Membrane</keyword>
<reference evidence="3 4" key="1">
    <citation type="submission" date="2018-05" db="EMBL/GenBank/DDBJ databases">
        <authorList>
            <person name="Goeker M."/>
            <person name="Huntemann M."/>
            <person name="Clum A."/>
            <person name="Pillay M."/>
            <person name="Palaniappan K."/>
            <person name="Varghese N."/>
            <person name="Mikhailova N."/>
            <person name="Stamatis D."/>
            <person name="Reddy T."/>
            <person name="Daum C."/>
            <person name="Shapiro N."/>
            <person name="Ivanova N."/>
            <person name="Kyrpides N."/>
            <person name="Woyke T."/>
        </authorList>
    </citation>
    <scope>NUCLEOTIDE SEQUENCE [LARGE SCALE GENOMIC DNA]</scope>
    <source>
        <strain evidence="3 4">DSM 26524</strain>
    </source>
</reference>
<dbReference type="SUPFAM" id="SSF56300">
    <property type="entry name" value="Metallo-dependent phosphatases"/>
    <property type="match status" value="1"/>
</dbReference>
<dbReference type="PANTHER" id="PTHR31302">
    <property type="entry name" value="TRANSMEMBRANE PROTEIN WITH METALLOPHOSPHOESTERASE DOMAIN-RELATED"/>
    <property type="match status" value="1"/>
</dbReference>
<dbReference type="GO" id="GO:0016787">
    <property type="term" value="F:hydrolase activity"/>
    <property type="evidence" value="ECO:0007669"/>
    <property type="project" value="InterPro"/>
</dbReference>
<gene>
    <name evidence="3" type="ORF">C7383_105178</name>
</gene>
<name>A0AB73T4N8_9FIRM</name>
<keyword evidence="1" id="KW-0812">Transmembrane</keyword>
<evidence type="ECO:0000313" key="4">
    <source>
        <dbReference type="Proteomes" id="UP000245412"/>
    </source>
</evidence>
<protein>
    <recommendedName>
        <fullName evidence="2">Calcineurin-like phosphoesterase domain-containing protein</fullName>
    </recommendedName>
</protein>
<keyword evidence="1" id="KW-1133">Transmembrane helix</keyword>
<dbReference type="InterPro" id="IPR051158">
    <property type="entry name" value="Metallophosphoesterase_sf"/>
</dbReference>
<feature type="domain" description="Calcineurin-like phosphoesterase" evidence="2">
    <location>
        <begin position="143"/>
        <end position="310"/>
    </location>
</feature>
<dbReference type="Proteomes" id="UP000245412">
    <property type="component" value="Unassembled WGS sequence"/>
</dbReference>
<dbReference type="AlphaFoldDB" id="A0AB73T4N8"/>
<dbReference type="RefSeq" id="WP_257497608.1">
    <property type="nucleotide sequence ID" value="NZ_JANKBI010000003.1"/>
</dbReference>
<feature type="transmembrane region" description="Helical" evidence="1">
    <location>
        <begin position="65"/>
        <end position="85"/>
    </location>
</feature>
<dbReference type="PANTHER" id="PTHR31302:SF0">
    <property type="entry name" value="TRANSMEMBRANE PROTEIN WITH METALLOPHOSPHOESTERASE DOMAIN"/>
    <property type="match status" value="1"/>
</dbReference>
<feature type="transmembrane region" description="Helical" evidence="1">
    <location>
        <begin position="36"/>
        <end position="59"/>
    </location>
</feature>